<proteinExistence type="predicted"/>
<comment type="caution">
    <text evidence="1">The sequence shown here is derived from an EMBL/GenBank/DDBJ whole genome shotgun (WGS) entry which is preliminary data.</text>
</comment>
<name>A0ACC1P0Q2_9PEZI</name>
<reference evidence="1" key="1">
    <citation type="submission" date="2022-10" db="EMBL/GenBank/DDBJ databases">
        <title>Genome Sequence of Xylaria curta.</title>
        <authorList>
            <person name="Buettner E."/>
        </authorList>
    </citation>
    <scope>NUCLEOTIDE SEQUENCE</scope>
    <source>
        <strain evidence="1">Babe10</strain>
    </source>
</reference>
<gene>
    <name evidence="1" type="ORF">NUW58_g5629</name>
</gene>
<dbReference type="EMBL" id="JAPDGR010001134">
    <property type="protein sequence ID" value="KAJ2985263.1"/>
    <property type="molecule type" value="Genomic_DNA"/>
</dbReference>
<evidence type="ECO:0000313" key="2">
    <source>
        <dbReference type="Proteomes" id="UP001143856"/>
    </source>
</evidence>
<evidence type="ECO:0000313" key="1">
    <source>
        <dbReference type="EMBL" id="KAJ2985263.1"/>
    </source>
</evidence>
<protein>
    <submittedName>
        <fullName evidence="1">Uncharacterized protein</fullName>
    </submittedName>
</protein>
<keyword evidence="2" id="KW-1185">Reference proteome</keyword>
<accession>A0ACC1P0Q2</accession>
<dbReference type="Proteomes" id="UP001143856">
    <property type="component" value="Unassembled WGS sequence"/>
</dbReference>
<sequence>MSRDWGAEGGEKERYAIKEEVELDDIKDIRDELNIIQMIFKTQKPVVDGTGMFGDFRRLVDSHLKDVDRIDQRAARMQDALSHLLDLKQKQANAEETHF</sequence>
<organism evidence="1 2">
    <name type="scientific">Xylaria curta</name>
    <dbReference type="NCBI Taxonomy" id="42375"/>
    <lineage>
        <taxon>Eukaryota</taxon>
        <taxon>Fungi</taxon>
        <taxon>Dikarya</taxon>
        <taxon>Ascomycota</taxon>
        <taxon>Pezizomycotina</taxon>
        <taxon>Sordariomycetes</taxon>
        <taxon>Xylariomycetidae</taxon>
        <taxon>Xylariales</taxon>
        <taxon>Xylariaceae</taxon>
        <taxon>Xylaria</taxon>
    </lineage>
</organism>